<reference evidence="3 4" key="1">
    <citation type="journal article" date="2019" name="PLoS ONE">
        <title>Comparative genome analysis indicates high evolutionary potential of pathogenicity genes in Colletotrichum tanaceti.</title>
        <authorList>
            <person name="Lelwala R.V."/>
            <person name="Korhonen P.K."/>
            <person name="Young N.D."/>
            <person name="Scott J.B."/>
            <person name="Ades P.A."/>
            <person name="Gasser R.B."/>
            <person name="Taylor P.W.J."/>
        </authorList>
    </citation>
    <scope>NUCLEOTIDE SEQUENCE [LARGE SCALE GENOMIC DNA]</scope>
    <source>
        <strain evidence="3">BRIP57314</strain>
    </source>
</reference>
<protein>
    <recommendedName>
        <fullName evidence="2">DUF7726 domain-containing protein</fullName>
    </recommendedName>
</protein>
<organism evidence="3 4">
    <name type="scientific">Colletotrichum tanaceti</name>
    <dbReference type="NCBI Taxonomy" id="1306861"/>
    <lineage>
        <taxon>Eukaryota</taxon>
        <taxon>Fungi</taxon>
        <taxon>Dikarya</taxon>
        <taxon>Ascomycota</taxon>
        <taxon>Pezizomycotina</taxon>
        <taxon>Sordariomycetes</taxon>
        <taxon>Hypocreomycetidae</taxon>
        <taxon>Glomerellales</taxon>
        <taxon>Glomerellaceae</taxon>
        <taxon>Colletotrichum</taxon>
        <taxon>Colletotrichum destructivum species complex</taxon>
    </lineage>
</organism>
<accession>A0A4U6XQ57</accession>
<feature type="region of interest" description="Disordered" evidence="1">
    <location>
        <begin position="1"/>
        <end position="82"/>
    </location>
</feature>
<dbReference type="PANTHER" id="PTHR42339">
    <property type="entry name" value="HISTONE H1"/>
    <property type="match status" value="1"/>
</dbReference>
<dbReference type="AlphaFoldDB" id="A0A4U6XQ57"/>
<evidence type="ECO:0000259" key="2">
    <source>
        <dbReference type="Pfam" id="PF24852"/>
    </source>
</evidence>
<comment type="caution">
    <text evidence="3">The sequence shown here is derived from an EMBL/GenBank/DDBJ whole genome shotgun (WGS) entry which is preliminary data.</text>
</comment>
<gene>
    <name evidence="3" type="ORF">CTA1_3022</name>
</gene>
<evidence type="ECO:0000256" key="1">
    <source>
        <dbReference type="SAM" id="MobiDB-lite"/>
    </source>
</evidence>
<proteinExistence type="predicted"/>
<feature type="compositionally biased region" description="Polar residues" evidence="1">
    <location>
        <begin position="31"/>
        <end position="40"/>
    </location>
</feature>
<dbReference type="PANTHER" id="PTHR42339:SF1">
    <property type="entry name" value="HISTONE H1"/>
    <property type="match status" value="1"/>
</dbReference>
<evidence type="ECO:0000313" key="4">
    <source>
        <dbReference type="Proteomes" id="UP000310108"/>
    </source>
</evidence>
<dbReference type="OrthoDB" id="2592504at2759"/>
<dbReference type="STRING" id="1306861.A0A4U6XQ57"/>
<feature type="domain" description="DUF7726" evidence="2">
    <location>
        <begin position="99"/>
        <end position="178"/>
    </location>
</feature>
<dbReference type="Proteomes" id="UP000310108">
    <property type="component" value="Unassembled WGS sequence"/>
</dbReference>
<keyword evidence="4" id="KW-1185">Reference proteome</keyword>
<dbReference type="Pfam" id="PF24852">
    <property type="entry name" value="DUF7726"/>
    <property type="match status" value="1"/>
</dbReference>
<evidence type="ECO:0000313" key="3">
    <source>
        <dbReference type="EMBL" id="TKW57955.1"/>
    </source>
</evidence>
<feature type="compositionally biased region" description="Low complexity" evidence="1">
    <location>
        <begin position="8"/>
        <end position="20"/>
    </location>
</feature>
<dbReference type="EMBL" id="PJEX01000032">
    <property type="protein sequence ID" value="TKW57955.1"/>
    <property type="molecule type" value="Genomic_DNA"/>
</dbReference>
<sequence>MPPKKRSTVGAVASAAAATVPLGEADANRGSAPNNTTTQPAEKPAPKSRKRKSDAVDDAAAEAPAPAPAPKKQATKGKGDPLSDLSGVYLDGDEDMTVPIFDTCDTARAKIRALLKKDGVTKAAFLRALVSAAYPPGSTHKIAHSSLSDFLKKKGPTSGSTSSVFYAAFVFFEKLRILTQRPKGKMRLEMEFLWPGGFTPLPPSTSYIVPASATVAMDQYGRVHSY</sequence>
<dbReference type="InterPro" id="IPR056143">
    <property type="entry name" value="DUF7726"/>
</dbReference>
<name>A0A4U6XQ57_9PEZI</name>